<keyword evidence="3" id="KW-1185">Reference proteome</keyword>
<evidence type="ECO:0000256" key="1">
    <source>
        <dbReference type="SAM" id="MobiDB-lite"/>
    </source>
</evidence>
<evidence type="ECO:0000313" key="3">
    <source>
        <dbReference type="Proteomes" id="UP001374803"/>
    </source>
</evidence>
<feature type="region of interest" description="Disordered" evidence="1">
    <location>
        <begin position="30"/>
        <end position="58"/>
    </location>
</feature>
<dbReference type="PANTHER" id="PTHR35399">
    <property type="entry name" value="SLR8030 PROTEIN"/>
    <property type="match status" value="1"/>
</dbReference>
<reference evidence="2" key="1">
    <citation type="submission" date="2021-12" db="EMBL/GenBank/DDBJ databases">
        <title>Discovery of the Pendulisporaceae a myxobacterial family with distinct sporulation behavior and unique specialized metabolism.</title>
        <authorList>
            <person name="Garcia R."/>
            <person name="Popoff A."/>
            <person name="Bader C.D."/>
            <person name="Loehr J."/>
            <person name="Walesch S."/>
            <person name="Walt C."/>
            <person name="Boldt J."/>
            <person name="Bunk B."/>
            <person name="Haeckl F.J.F.P.J."/>
            <person name="Gunesch A.P."/>
            <person name="Birkelbach J."/>
            <person name="Nuebel U."/>
            <person name="Pietschmann T."/>
            <person name="Bach T."/>
            <person name="Mueller R."/>
        </authorList>
    </citation>
    <scope>NUCLEOTIDE SEQUENCE</scope>
    <source>
        <strain evidence="2">MSr11367</strain>
    </source>
</reference>
<dbReference type="PANTHER" id="PTHR35399:SF2">
    <property type="entry name" value="DUF839 DOMAIN-CONTAINING PROTEIN"/>
    <property type="match status" value="1"/>
</dbReference>
<organism evidence="2 3">
    <name type="scientific">Pendulispora rubella</name>
    <dbReference type="NCBI Taxonomy" id="2741070"/>
    <lineage>
        <taxon>Bacteria</taxon>
        <taxon>Pseudomonadati</taxon>
        <taxon>Myxococcota</taxon>
        <taxon>Myxococcia</taxon>
        <taxon>Myxococcales</taxon>
        <taxon>Sorangiineae</taxon>
        <taxon>Pendulisporaceae</taxon>
        <taxon>Pendulispora</taxon>
    </lineage>
</organism>
<proteinExistence type="predicted"/>
<dbReference type="PROSITE" id="PS51257">
    <property type="entry name" value="PROKAR_LIPOPROTEIN"/>
    <property type="match status" value="1"/>
</dbReference>
<dbReference type="Pfam" id="PF05787">
    <property type="entry name" value="PhoX"/>
    <property type="match status" value="1"/>
</dbReference>
<evidence type="ECO:0000313" key="2">
    <source>
        <dbReference type="EMBL" id="WXB01616.1"/>
    </source>
</evidence>
<name>A0ABZ2KX76_9BACT</name>
<dbReference type="InterPro" id="IPR011044">
    <property type="entry name" value="Quino_amine_DH_bsu"/>
</dbReference>
<sequence length="660" mass="69407">MMPIFRTTAGLLTGSFLVLSFGCSGDDGATGAPGGPGGPGNDGKNGANGGDAPQPPPANAARWLSFGDVEFPRTNLEKHSVRASGKANVDGKEIAIGYQPILRSGQDPSRPDKKCDLVASPSTCAGAQLAKDGTLLKDDGGEPMVSNQNDFSSLLDVGGNKFLVHSFESYPAALYVTKLTQADTGALTATATKAIDLSSIDGLYRSCAGSMTPWGTHLSGEEAQVDARPVDAATTWEALGKTGRWGEIKLMGRYLGLDFTDANGDGAPDANVSAFQSAYSSYFHGYAVEVALDANGAPAVKKHYAMGRLGMELAYVMPDKKTVFLTDDVTNGTLLMFVADNAGDLGAGNLYAMRVYQTSPAGGTFHADIEWIPLGHATDAEISALIHPASGPRIKFQDIFDTADVQSGNTCADGYTLVRANGDNENLECLKLKAGKELAASRLETRRYAVIKGATAELTKEEGLTYDPDTNRIYIGLSDITSSMGAQSGGNDHINVAPNRCGGVFALDVGPWVDANGSKVTEYAALNWYPLIAGSETAYPVSSAYTGNTCAVSGLASPDNVTYLPGYKVLIIGEDTGRHQNDALWAYHVPSGKLTRVLTTPYGSEVTSPYWVPNFGNHGYLITSVQHPYGESDSARAKDTEATGTASWIGVVGPFPSLQP</sequence>
<protein>
    <submittedName>
        <fullName evidence="2">DUF839 domain-containing protein</fullName>
    </submittedName>
</protein>
<gene>
    <name evidence="2" type="ORF">LVJ94_32435</name>
</gene>
<dbReference type="Proteomes" id="UP001374803">
    <property type="component" value="Chromosome"/>
</dbReference>
<dbReference type="SUPFAM" id="SSF50969">
    <property type="entry name" value="YVTN repeat-like/Quinoprotein amine dehydrogenase"/>
    <property type="match status" value="1"/>
</dbReference>
<feature type="compositionally biased region" description="Gly residues" evidence="1">
    <location>
        <begin position="31"/>
        <end position="49"/>
    </location>
</feature>
<dbReference type="RefSeq" id="WP_394831230.1">
    <property type="nucleotide sequence ID" value="NZ_CP089929.1"/>
</dbReference>
<dbReference type="EMBL" id="CP089983">
    <property type="protein sequence ID" value="WXB01616.1"/>
    <property type="molecule type" value="Genomic_DNA"/>
</dbReference>
<dbReference type="InterPro" id="IPR008557">
    <property type="entry name" value="PhoX"/>
</dbReference>
<accession>A0ABZ2KX76</accession>